<evidence type="ECO:0000256" key="1">
    <source>
        <dbReference type="SAM" id="Phobius"/>
    </source>
</evidence>
<reference evidence="2 3" key="1">
    <citation type="submission" date="2014-04" db="EMBL/GenBank/DDBJ databases">
        <authorList>
            <consortium name="DOE Joint Genome Institute"/>
            <person name="Kuo A."/>
            <person name="Tarkka M."/>
            <person name="Buscot F."/>
            <person name="Kohler A."/>
            <person name="Nagy L.G."/>
            <person name="Floudas D."/>
            <person name="Copeland A."/>
            <person name="Barry K.W."/>
            <person name="Cichocki N."/>
            <person name="Veneault-Fourrey C."/>
            <person name="LaButti K."/>
            <person name="Lindquist E.A."/>
            <person name="Lipzen A."/>
            <person name="Lundell T."/>
            <person name="Morin E."/>
            <person name="Murat C."/>
            <person name="Sun H."/>
            <person name="Tunlid A."/>
            <person name="Henrissat B."/>
            <person name="Grigoriev I.V."/>
            <person name="Hibbett D.S."/>
            <person name="Martin F."/>
            <person name="Nordberg H.P."/>
            <person name="Cantor M.N."/>
            <person name="Hua S.X."/>
        </authorList>
    </citation>
    <scope>NUCLEOTIDE SEQUENCE [LARGE SCALE GENOMIC DNA]</scope>
    <source>
        <strain evidence="2 3">F 1598</strain>
    </source>
</reference>
<dbReference type="HOGENOM" id="CLU_2484107_0_0_1"/>
<protein>
    <submittedName>
        <fullName evidence="2">Uncharacterized protein</fullName>
    </submittedName>
</protein>
<keyword evidence="1" id="KW-1133">Transmembrane helix</keyword>
<dbReference type="EMBL" id="KN832977">
    <property type="protein sequence ID" value="KIM88222.1"/>
    <property type="molecule type" value="Genomic_DNA"/>
</dbReference>
<dbReference type="InParanoid" id="A0A0C3CER9"/>
<gene>
    <name evidence="2" type="ORF">PILCRDRAFT_814127</name>
</gene>
<reference evidence="3" key="2">
    <citation type="submission" date="2015-01" db="EMBL/GenBank/DDBJ databases">
        <title>Evolutionary Origins and Diversification of the Mycorrhizal Mutualists.</title>
        <authorList>
            <consortium name="DOE Joint Genome Institute"/>
            <consortium name="Mycorrhizal Genomics Consortium"/>
            <person name="Kohler A."/>
            <person name="Kuo A."/>
            <person name="Nagy L.G."/>
            <person name="Floudas D."/>
            <person name="Copeland A."/>
            <person name="Barry K.W."/>
            <person name="Cichocki N."/>
            <person name="Veneault-Fourrey C."/>
            <person name="LaButti K."/>
            <person name="Lindquist E.A."/>
            <person name="Lipzen A."/>
            <person name="Lundell T."/>
            <person name="Morin E."/>
            <person name="Murat C."/>
            <person name="Riley R."/>
            <person name="Ohm R."/>
            <person name="Sun H."/>
            <person name="Tunlid A."/>
            <person name="Henrissat B."/>
            <person name="Grigoriev I.V."/>
            <person name="Hibbett D.S."/>
            <person name="Martin F."/>
        </authorList>
    </citation>
    <scope>NUCLEOTIDE SEQUENCE [LARGE SCALE GENOMIC DNA]</scope>
    <source>
        <strain evidence="3">F 1598</strain>
    </source>
</reference>
<organism evidence="2 3">
    <name type="scientific">Piloderma croceum (strain F 1598)</name>
    <dbReference type="NCBI Taxonomy" id="765440"/>
    <lineage>
        <taxon>Eukaryota</taxon>
        <taxon>Fungi</taxon>
        <taxon>Dikarya</taxon>
        <taxon>Basidiomycota</taxon>
        <taxon>Agaricomycotina</taxon>
        <taxon>Agaricomycetes</taxon>
        <taxon>Agaricomycetidae</taxon>
        <taxon>Atheliales</taxon>
        <taxon>Atheliaceae</taxon>
        <taxon>Piloderma</taxon>
    </lineage>
</organism>
<feature type="transmembrane region" description="Helical" evidence="1">
    <location>
        <begin position="12"/>
        <end position="28"/>
    </location>
</feature>
<keyword evidence="1" id="KW-0472">Membrane</keyword>
<keyword evidence="1" id="KW-0812">Transmembrane</keyword>
<name>A0A0C3CER9_PILCF</name>
<sequence>MTQTAQVVQRNFTTIAGAIVLIALAYLWRTFREPEPRYFITMWFGTPMKGTGTYISCTKGTFLVTPIPANTSGQLMGPNNPSRRSNQ</sequence>
<keyword evidence="3" id="KW-1185">Reference proteome</keyword>
<dbReference type="AlphaFoldDB" id="A0A0C3CER9"/>
<evidence type="ECO:0000313" key="3">
    <source>
        <dbReference type="Proteomes" id="UP000054166"/>
    </source>
</evidence>
<proteinExistence type="predicted"/>
<dbReference type="Proteomes" id="UP000054166">
    <property type="component" value="Unassembled WGS sequence"/>
</dbReference>
<evidence type="ECO:0000313" key="2">
    <source>
        <dbReference type="EMBL" id="KIM88222.1"/>
    </source>
</evidence>
<accession>A0A0C3CER9</accession>